<keyword evidence="2" id="KW-1185">Reference proteome</keyword>
<proteinExistence type="predicted"/>
<evidence type="ECO:0000313" key="2">
    <source>
        <dbReference type="Proteomes" id="UP000050761"/>
    </source>
</evidence>
<accession>A0A183GWZ7</accession>
<dbReference type="GO" id="GO:1990504">
    <property type="term" value="P:dense core granule exocytosis"/>
    <property type="evidence" value="ECO:0007669"/>
    <property type="project" value="InterPro"/>
</dbReference>
<evidence type="ECO:0000313" key="3">
    <source>
        <dbReference type="WBParaSite" id="HPBE_0002721701-mRNA-1"/>
    </source>
</evidence>
<sequence length="104" mass="11946">MITAADRRCYGNIMDHLAVITKNKIKIRRVWNGLGNHERDVAFLLNYPFCTYSVQVSQYAFAVCSFRQKKSDPTEFVQLDGFTIDYMPEPDQGMNISKCSVEVV</sequence>
<dbReference type="WBParaSite" id="HPBE_0002721701-mRNA-1">
    <property type="protein sequence ID" value="HPBE_0002721701-mRNA-1"/>
    <property type="gene ID" value="HPBE_0002721701"/>
</dbReference>
<dbReference type="InterPro" id="IPR033227">
    <property type="entry name" value="CAPS"/>
</dbReference>
<dbReference type="AlphaFoldDB" id="A0A183GWZ7"/>
<reference evidence="3" key="2">
    <citation type="submission" date="2019-09" db="UniProtKB">
        <authorList>
            <consortium name="WormBaseParasite"/>
        </authorList>
    </citation>
    <scope>IDENTIFICATION</scope>
</reference>
<reference evidence="1 2" key="1">
    <citation type="submission" date="2018-11" db="EMBL/GenBank/DDBJ databases">
        <authorList>
            <consortium name="Pathogen Informatics"/>
        </authorList>
    </citation>
    <scope>NUCLEOTIDE SEQUENCE [LARGE SCALE GENOMIC DNA]</scope>
</reference>
<name>A0A183GWZ7_HELPZ</name>
<evidence type="ECO:0000313" key="1">
    <source>
        <dbReference type="EMBL" id="VDP61913.1"/>
    </source>
</evidence>
<dbReference type="PANTHER" id="PTHR12166:SF8">
    <property type="entry name" value="CALCIUM-DEPENDENT SECRETION ACTIVATOR"/>
    <property type="match status" value="1"/>
</dbReference>
<protein>
    <submittedName>
        <fullName evidence="3">DDE_Tnp_1_7 domain-containing protein</fullName>
    </submittedName>
</protein>
<dbReference type="EMBL" id="UZAH01042523">
    <property type="protein sequence ID" value="VDP61913.1"/>
    <property type="molecule type" value="Genomic_DNA"/>
</dbReference>
<accession>A0A3P8IWI7</accession>
<dbReference type="Proteomes" id="UP000050761">
    <property type="component" value="Unassembled WGS sequence"/>
</dbReference>
<gene>
    <name evidence="1" type="ORF">HPBE_LOCUS27216</name>
</gene>
<dbReference type="GO" id="GO:0098793">
    <property type="term" value="C:presynapse"/>
    <property type="evidence" value="ECO:0007669"/>
    <property type="project" value="GOC"/>
</dbReference>
<dbReference type="PANTHER" id="PTHR12166">
    <property type="entry name" value="CALCIUM-DEPENDENT SECRETION ACTIVATOR"/>
    <property type="match status" value="1"/>
</dbReference>
<dbReference type="OrthoDB" id="10063282at2759"/>
<dbReference type="GO" id="GO:0016079">
    <property type="term" value="P:synaptic vesicle exocytosis"/>
    <property type="evidence" value="ECO:0007669"/>
    <property type="project" value="InterPro"/>
</dbReference>
<organism evidence="2 3">
    <name type="scientific">Heligmosomoides polygyrus</name>
    <name type="common">Parasitic roundworm</name>
    <dbReference type="NCBI Taxonomy" id="6339"/>
    <lineage>
        <taxon>Eukaryota</taxon>
        <taxon>Metazoa</taxon>
        <taxon>Ecdysozoa</taxon>
        <taxon>Nematoda</taxon>
        <taxon>Chromadorea</taxon>
        <taxon>Rhabditida</taxon>
        <taxon>Rhabditina</taxon>
        <taxon>Rhabditomorpha</taxon>
        <taxon>Strongyloidea</taxon>
        <taxon>Heligmosomidae</taxon>
        <taxon>Heligmosomoides</taxon>
    </lineage>
</organism>